<dbReference type="EMBL" id="JADRCQ010000001">
    <property type="protein sequence ID" value="MBK5073228.1"/>
    <property type="molecule type" value="Genomic_DNA"/>
</dbReference>
<evidence type="ECO:0000313" key="1">
    <source>
        <dbReference type="EMBL" id="MBK5073228.1"/>
    </source>
</evidence>
<gene>
    <name evidence="2" type="ORF">I2492_09390</name>
    <name evidence="1" type="ORF">I2493_09390</name>
</gene>
<evidence type="ECO:0000313" key="3">
    <source>
        <dbReference type="Proteomes" id="UP000807542"/>
    </source>
</evidence>
<dbReference type="EMBL" id="JADRCP010000001">
    <property type="protein sequence ID" value="MBK5176537.1"/>
    <property type="molecule type" value="Genomic_DNA"/>
</dbReference>
<sequence length="85" mass="9527">MVKQLIYLGPSMATSDFTLPKGDIIAGELPPKIKEKYDVDSDFKALFVPPEKVGKSRSDIANGHTFLAGCYERVHAEYIQQRKVK</sequence>
<organism evidence="2 3">
    <name type="scientific">Limnobaculum xujianqingii</name>
    <dbReference type="NCBI Taxonomy" id="2738837"/>
    <lineage>
        <taxon>Bacteria</taxon>
        <taxon>Pseudomonadati</taxon>
        <taxon>Pseudomonadota</taxon>
        <taxon>Gammaproteobacteria</taxon>
        <taxon>Enterobacterales</taxon>
        <taxon>Budviciaceae</taxon>
        <taxon>Limnobaculum</taxon>
    </lineage>
</organism>
<reference evidence="2 4" key="1">
    <citation type="submission" date="2020-11" db="EMBL/GenBank/DDBJ databases">
        <title>Insectihabitans protaetiae gen. nov. sp. nov. and Insectihabitans allomyrinae sp. nov., isolated from larvae of Protaetia brevitarsis seulensis and Allomyrina dichotoma, respectively.</title>
        <authorList>
            <person name="Lee S.D."/>
            <person name="Byeon Y.-S."/>
            <person name="Kim S.-M."/>
            <person name="Yang H.L."/>
            <person name="Kim I.S."/>
        </authorList>
    </citation>
    <scope>NUCLEOTIDE SEQUENCE</scope>
    <source>
        <strain evidence="2">CWB-B4</strain>
        <strain evidence="1 4">CWB-B43</strain>
    </source>
</reference>
<proteinExistence type="predicted"/>
<dbReference type="Proteomes" id="UP001296969">
    <property type="component" value="Unassembled WGS sequence"/>
</dbReference>
<accession>A0A9D7FTF4</accession>
<protein>
    <submittedName>
        <fullName evidence="2">Uncharacterized protein</fullName>
    </submittedName>
</protein>
<dbReference type="AlphaFoldDB" id="A0A9D7FTF4"/>
<evidence type="ECO:0000313" key="2">
    <source>
        <dbReference type="EMBL" id="MBK5176537.1"/>
    </source>
</evidence>
<dbReference type="Proteomes" id="UP000807542">
    <property type="component" value="Unassembled WGS sequence"/>
</dbReference>
<keyword evidence="4" id="KW-1185">Reference proteome</keyword>
<name>A0A9D7FTF4_9GAMM</name>
<evidence type="ECO:0000313" key="4">
    <source>
        <dbReference type="Proteomes" id="UP001296969"/>
    </source>
</evidence>
<dbReference type="RefSeq" id="WP_228398086.1">
    <property type="nucleotide sequence ID" value="NZ_JADRCP010000001.1"/>
</dbReference>
<comment type="caution">
    <text evidence="2">The sequence shown here is derived from an EMBL/GenBank/DDBJ whole genome shotgun (WGS) entry which is preliminary data.</text>
</comment>